<dbReference type="Pfam" id="PF13392">
    <property type="entry name" value="HNH_3"/>
    <property type="match status" value="1"/>
</dbReference>
<evidence type="ECO:0000313" key="2">
    <source>
        <dbReference type="EMBL" id="RWY36397.1"/>
    </source>
</evidence>
<sequence>MKGARIHYEPEELAWIEARKEWPRKDLHAAFCRFWKRDDVSFDNFKALCTRKGWKTGRTGRIEPGSVPPNKGKPMPEHVREKCMKTAFKKGNVPHTFRGHGHERIDSKDGYVVMIVDEVNPWSGARTRPVHKHRYLWEQKHGPIPPGHALKCLDGDQTNCDPSNWELVSRGVLSRLNSRWATVRFNEAPDELKPTLLATAKLKQAAHEIRKPSKGANT</sequence>
<keyword evidence="3" id="KW-1185">Reference proteome</keyword>
<dbReference type="Proteomes" id="UP000287168">
    <property type="component" value="Unassembled WGS sequence"/>
</dbReference>
<keyword evidence="2" id="KW-0540">Nuclease</keyword>
<dbReference type="SUPFAM" id="SSF54060">
    <property type="entry name" value="His-Me finger endonucleases"/>
    <property type="match status" value="1"/>
</dbReference>
<organism evidence="2 3">
    <name type="scientific">Falsigemmobacter intermedius</name>
    <dbReference type="NCBI Taxonomy" id="1553448"/>
    <lineage>
        <taxon>Bacteria</taxon>
        <taxon>Pseudomonadati</taxon>
        <taxon>Pseudomonadota</taxon>
        <taxon>Alphaproteobacteria</taxon>
        <taxon>Rhodobacterales</taxon>
        <taxon>Paracoccaceae</taxon>
        <taxon>Falsigemmobacter</taxon>
    </lineage>
</organism>
<proteinExistence type="predicted"/>
<dbReference type="OrthoDB" id="6638408at2"/>
<keyword evidence="2" id="KW-0255">Endonuclease</keyword>
<accession>A0A3S3U3A1</accession>
<dbReference type="AlphaFoldDB" id="A0A3S3U3A1"/>
<name>A0A3S3U3A1_9RHOB</name>
<dbReference type="InterPro" id="IPR044925">
    <property type="entry name" value="His-Me_finger_sf"/>
</dbReference>
<dbReference type="InterPro" id="IPR003615">
    <property type="entry name" value="HNH_nuc"/>
</dbReference>
<reference evidence="2 3" key="1">
    <citation type="journal article" date="2015" name="Int. J. Syst. Evol. Microbiol.">
        <title>Gemmobacter intermedius sp. nov., isolated from a white stork (Ciconia ciconia).</title>
        <authorList>
            <person name="Kampfer P."/>
            <person name="Jerzak L."/>
            <person name="Wilharm G."/>
            <person name="Golke J."/>
            <person name="Busse H.J."/>
            <person name="Glaeser S.P."/>
        </authorList>
    </citation>
    <scope>NUCLEOTIDE SEQUENCE [LARGE SCALE GENOMIC DNA]</scope>
    <source>
        <strain evidence="2 3">119/4</strain>
    </source>
</reference>
<protein>
    <submittedName>
        <fullName evidence="2">HNH endonuclease</fullName>
    </submittedName>
</protein>
<dbReference type="GO" id="GO:0004519">
    <property type="term" value="F:endonuclease activity"/>
    <property type="evidence" value="ECO:0007669"/>
    <property type="project" value="UniProtKB-KW"/>
</dbReference>
<gene>
    <name evidence="2" type="ORF">EP867_18150</name>
</gene>
<evidence type="ECO:0000313" key="3">
    <source>
        <dbReference type="Proteomes" id="UP000287168"/>
    </source>
</evidence>
<evidence type="ECO:0000259" key="1">
    <source>
        <dbReference type="Pfam" id="PF13392"/>
    </source>
</evidence>
<comment type="caution">
    <text evidence="2">The sequence shown here is derived from an EMBL/GenBank/DDBJ whole genome shotgun (WGS) entry which is preliminary data.</text>
</comment>
<dbReference type="RefSeq" id="WP_128490872.1">
    <property type="nucleotide sequence ID" value="NZ_JBHLXB010000045.1"/>
</dbReference>
<keyword evidence="2" id="KW-0378">Hydrolase</keyword>
<feature type="domain" description="HNH nuclease" evidence="1">
    <location>
        <begin position="131"/>
        <end position="170"/>
    </location>
</feature>
<dbReference type="EMBL" id="SBLC01000061">
    <property type="protein sequence ID" value="RWY36397.1"/>
    <property type="molecule type" value="Genomic_DNA"/>
</dbReference>